<evidence type="ECO:0000256" key="1">
    <source>
        <dbReference type="ARBA" id="ARBA00006484"/>
    </source>
</evidence>
<dbReference type="CDD" id="cd05233">
    <property type="entry name" value="SDR_c"/>
    <property type="match status" value="1"/>
</dbReference>
<dbReference type="SUPFAM" id="SSF51735">
    <property type="entry name" value="NAD(P)-binding Rossmann-fold domains"/>
    <property type="match status" value="1"/>
</dbReference>
<organism evidence="3">
    <name type="scientific">marine sediment metagenome</name>
    <dbReference type="NCBI Taxonomy" id="412755"/>
    <lineage>
        <taxon>unclassified sequences</taxon>
        <taxon>metagenomes</taxon>
        <taxon>ecological metagenomes</taxon>
    </lineage>
</organism>
<comment type="caution">
    <text evidence="3">The sequence shown here is derived from an EMBL/GenBank/DDBJ whole genome shotgun (WGS) entry which is preliminary data.</text>
</comment>
<sequence>MVSTIKEMGGRAIAVQCDVSKRDEVETMFATIIEAFGKVDILVNNAGIAAGGSILETTDEVWDRHMAINLKGVFLCSQVAARHMVERRYGKIVNISSNSGFGVAMDGETSYGVSKAGVIQLTKSSAY</sequence>
<dbReference type="PRINTS" id="PR00081">
    <property type="entry name" value="GDHRDH"/>
</dbReference>
<dbReference type="EMBL" id="BARU01026331">
    <property type="protein sequence ID" value="GAH75768.1"/>
    <property type="molecule type" value="Genomic_DNA"/>
</dbReference>
<dbReference type="Pfam" id="PF00106">
    <property type="entry name" value="adh_short"/>
    <property type="match status" value="1"/>
</dbReference>
<dbReference type="GO" id="GO:0006633">
    <property type="term" value="P:fatty acid biosynthetic process"/>
    <property type="evidence" value="ECO:0007669"/>
    <property type="project" value="TreeGrafter"/>
</dbReference>
<dbReference type="PRINTS" id="PR00080">
    <property type="entry name" value="SDRFAMILY"/>
</dbReference>
<gene>
    <name evidence="3" type="ORF">S03H2_42316</name>
</gene>
<dbReference type="GO" id="GO:0048038">
    <property type="term" value="F:quinone binding"/>
    <property type="evidence" value="ECO:0007669"/>
    <property type="project" value="TreeGrafter"/>
</dbReference>
<protein>
    <recommendedName>
        <fullName evidence="4">Short-chain dehydrogenase/reductase SDR</fullName>
    </recommendedName>
</protein>
<keyword evidence="2" id="KW-0560">Oxidoreductase</keyword>
<dbReference type="Gene3D" id="3.40.50.720">
    <property type="entry name" value="NAD(P)-binding Rossmann-like Domain"/>
    <property type="match status" value="1"/>
</dbReference>
<accession>X1K102</accession>
<evidence type="ECO:0008006" key="4">
    <source>
        <dbReference type="Google" id="ProtNLM"/>
    </source>
</evidence>
<dbReference type="InterPro" id="IPR036291">
    <property type="entry name" value="NAD(P)-bd_dom_sf"/>
</dbReference>
<evidence type="ECO:0000256" key="2">
    <source>
        <dbReference type="ARBA" id="ARBA00023002"/>
    </source>
</evidence>
<evidence type="ECO:0000313" key="3">
    <source>
        <dbReference type="EMBL" id="GAH75768.1"/>
    </source>
</evidence>
<dbReference type="InterPro" id="IPR002347">
    <property type="entry name" value="SDR_fam"/>
</dbReference>
<dbReference type="PANTHER" id="PTHR42760:SF133">
    <property type="entry name" value="3-OXOACYL-[ACYL-CARRIER-PROTEIN] REDUCTASE"/>
    <property type="match status" value="1"/>
</dbReference>
<proteinExistence type="inferred from homology"/>
<feature type="non-terminal residue" evidence="3">
    <location>
        <position position="127"/>
    </location>
</feature>
<comment type="similarity">
    <text evidence="1">Belongs to the short-chain dehydrogenases/reductases (SDR) family.</text>
</comment>
<dbReference type="AlphaFoldDB" id="X1K102"/>
<dbReference type="PANTHER" id="PTHR42760">
    <property type="entry name" value="SHORT-CHAIN DEHYDROGENASES/REDUCTASES FAMILY MEMBER"/>
    <property type="match status" value="1"/>
</dbReference>
<reference evidence="3" key="1">
    <citation type="journal article" date="2014" name="Front. Microbiol.">
        <title>High frequency of phylogenetically diverse reductive dehalogenase-homologous genes in deep subseafloor sedimentary metagenomes.</title>
        <authorList>
            <person name="Kawai M."/>
            <person name="Futagami T."/>
            <person name="Toyoda A."/>
            <person name="Takaki Y."/>
            <person name="Nishi S."/>
            <person name="Hori S."/>
            <person name="Arai W."/>
            <person name="Tsubouchi T."/>
            <person name="Morono Y."/>
            <person name="Uchiyama I."/>
            <person name="Ito T."/>
            <person name="Fujiyama A."/>
            <person name="Inagaki F."/>
            <person name="Takami H."/>
        </authorList>
    </citation>
    <scope>NUCLEOTIDE SEQUENCE</scope>
    <source>
        <strain evidence="3">Expedition CK06-06</strain>
    </source>
</reference>
<name>X1K102_9ZZZZ</name>
<dbReference type="GO" id="GO:0016616">
    <property type="term" value="F:oxidoreductase activity, acting on the CH-OH group of donors, NAD or NADP as acceptor"/>
    <property type="evidence" value="ECO:0007669"/>
    <property type="project" value="TreeGrafter"/>
</dbReference>